<comment type="caution">
    <text evidence="2">The sequence shown here is derived from an EMBL/GenBank/DDBJ whole genome shotgun (WGS) entry which is preliminary data.</text>
</comment>
<name>L7FGW3_STRT8</name>
<evidence type="ECO:0000256" key="1">
    <source>
        <dbReference type="SAM" id="MobiDB-lite"/>
    </source>
</evidence>
<feature type="compositionally biased region" description="Low complexity" evidence="1">
    <location>
        <begin position="1"/>
        <end position="16"/>
    </location>
</feature>
<dbReference type="EMBL" id="AEJB01000075">
    <property type="protein sequence ID" value="ELP70434.1"/>
    <property type="molecule type" value="Genomic_DNA"/>
</dbReference>
<protein>
    <submittedName>
        <fullName evidence="2">Uncharacterized protein</fullName>
    </submittedName>
</protein>
<feature type="region of interest" description="Disordered" evidence="1">
    <location>
        <begin position="1"/>
        <end position="55"/>
    </location>
</feature>
<proteinExistence type="predicted"/>
<accession>L7FGW3</accession>
<organism evidence="2 3">
    <name type="scientific">Streptomyces turgidiscabies (strain Car8)</name>
    <dbReference type="NCBI Taxonomy" id="698760"/>
    <lineage>
        <taxon>Bacteria</taxon>
        <taxon>Bacillati</taxon>
        <taxon>Actinomycetota</taxon>
        <taxon>Actinomycetes</taxon>
        <taxon>Kitasatosporales</taxon>
        <taxon>Streptomycetaceae</taxon>
        <taxon>Streptomyces</taxon>
    </lineage>
</organism>
<keyword evidence="3" id="KW-1185">Reference proteome</keyword>
<evidence type="ECO:0000313" key="2">
    <source>
        <dbReference type="EMBL" id="ELP70434.1"/>
    </source>
</evidence>
<sequence length="55" mass="5714">MRGEAGAAAQAACSPAYRPFTASVQHGPGRSGRPEDLGRGWFCPSRVSHPPAPPL</sequence>
<reference evidence="2 3" key="1">
    <citation type="journal article" date="2011" name="Plasmid">
        <title>Streptomyces turgidiscabies Car8 contains a modular pathogenicity island that shares virulence genes with other actinobacterial plant pathogens.</title>
        <authorList>
            <person name="Huguet-Tapia J.C."/>
            <person name="Badger J.H."/>
            <person name="Loria R."/>
            <person name="Pettis G.S."/>
        </authorList>
    </citation>
    <scope>NUCLEOTIDE SEQUENCE [LARGE SCALE GENOMIC DNA]</scope>
    <source>
        <strain evidence="2 3">Car8</strain>
    </source>
</reference>
<gene>
    <name evidence="2" type="ORF">STRTUCAR8_04854</name>
</gene>
<evidence type="ECO:0000313" key="3">
    <source>
        <dbReference type="Proteomes" id="UP000010931"/>
    </source>
</evidence>
<dbReference type="Proteomes" id="UP000010931">
    <property type="component" value="Unassembled WGS sequence"/>
</dbReference>
<feature type="non-terminal residue" evidence="2">
    <location>
        <position position="55"/>
    </location>
</feature>
<dbReference type="AlphaFoldDB" id="L7FGW3"/>